<gene>
    <name evidence="7" type="ORF">CKM354_000602600</name>
</gene>
<accession>A0A9P3CLP1</accession>
<name>A0A9P3CLP1_9PEZI</name>
<evidence type="ECO:0000256" key="6">
    <source>
        <dbReference type="SAM" id="Phobius"/>
    </source>
</evidence>
<dbReference type="AlphaFoldDB" id="A0A9P3CLP1"/>
<feature type="transmembrane region" description="Helical" evidence="6">
    <location>
        <begin position="796"/>
        <end position="815"/>
    </location>
</feature>
<feature type="transmembrane region" description="Helical" evidence="6">
    <location>
        <begin position="767"/>
        <end position="790"/>
    </location>
</feature>
<feature type="transmembrane region" description="Helical" evidence="6">
    <location>
        <begin position="1054"/>
        <end position="1079"/>
    </location>
</feature>
<feature type="region of interest" description="Disordered" evidence="5">
    <location>
        <begin position="25"/>
        <end position="195"/>
    </location>
</feature>
<organism evidence="7 8">
    <name type="scientific">Cercospora kikuchii</name>
    <dbReference type="NCBI Taxonomy" id="84275"/>
    <lineage>
        <taxon>Eukaryota</taxon>
        <taxon>Fungi</taxon>
        <taxon>Dikarya</taxon>
        <taxon>Ascomycota</taxon>
        <taxon>Pezizomycotina</taxon>
        <taxon>Dothideomycetes</taxon>
        <taxon>Dothideomycetidae</taxon>
        <taxon>Mycosphaerellales</taxon>
        <taxon>Mycosphaerellaceae</taxon>
        <taxon>Cercospora</taxon>
    </lineage>
</organism>
<feature type="transmembrane region" description="Helical" evidence="6">
    <location>
        <begin position="880"/>
        <end position="905"/>
    </location>
</feature>
<dbReference type="PANTHER" id="PTHR23502">
    <property type="entry name" value="MAJOR FACILITATOR SUPERFAMILY"/>
    <property type="match status" value="1"/>
</dbReference>
<feature type="compositionally biased region" description="Polar residues" evidence="5">
    <location>
        <begin position="121"/>
        <end position="131"/>
    </location>
</feature>
<feature type="transmembrane region" description="Helical" evidence="6">
    <location>
        <begin position="680"/>
        <end position="702"/>
    </location>
</feature>
<keyword evidence="8" id="KW-1185">Reference proteome</keyword>
<dbReference type="SUPFAM" id="SSF103473">
    <property type="entry name" value="MFS general substrate transporter"/>
    <property type="match status" value="1"/>
</dbReference>
<feature type="compositionally biased region" description="Basic and acidic residues" evidence="5">
    <location>
        <begin position="132"/>
        <end position="153"/>
    </location>
</feature>
<dbReference type="PANTHER" id="PTHR23502:SF76">
    <property type="entry name" value="POLYAMINE TRANSPORT PROTEIN"/>
    <property type="match status" value="1"/>
</dbReference>
<evidence type="ECO:0000256" key="1">
    <source>
        <dbReference type="ARBA" id="ARBA00004141"/>
    </source>
</evidence>
<evidence type="ECO:0000256" key="5">
    <source>
        <dbReference type="SAM" id="MobiDB-lite"/>
    </source>
</evidence>
<keyword evidence="2 6" id="KW-0812">Transmembrane</keyword>
<feature type="compositionally biased region" description="Basic residues" evidence="5">
    <location>
        <begin position="182"/>
        <end position="194"/>
    </location>
</feature>
<sequence length="1181" mass="128792">MQNGTTRTPRPPLAARKRLPWLDAAGIAPALHPQPTSTSHDLLPPQAAPSNFVEPSTKYVASNALSDDLRFRPTGSTPEIRDQRRTRDPRSYSQTSERPAGLRSRPITKSKPAPDHRALSCASSEYSTTTPSDREALPAGFPRKDPASYEKLVRSPHSPDSAPKKPAIRIATPSTDTVKAQPARKRKGTTKNKSHPSLYRNLAAVSSASVDGAQRKLPGAISNTATDAVASSAALPKPTSQDLPLSSVPATTSSLYALPPHLMAPSSSSSPDSDYAMPMGISRKAAAMPDRQKLASGKSKPPADAATGPAQDGPRDVQPLRIGTAAKGATRAATGLPDLQEVTVRPLRLSQTESMRSSEEEGVSPSASLGRRTRAAAERSPFAHVNQAMAKVRSPNSQPAPKESGRISRGGDAQRHRMASADDSISRTPPRLYHPPSADSIVRDYAYNNSKIMRRHSTHSLERAKYGAAASFYGDHGESVATQPGVRHSICTTKIDAPLPPSPAPKWCCSRPGKQQRVHRAHAMHNSDTTASRVPSRPLRRAQAGLQNGSRSAEPLLAADDHAHTTAAANPPSATGTASATLPAETFKPARAPTVSSDAEAVDLSLKHPRLNHISVKEGEEYYLRRHHKPEPIAREWSLTRKRLTSFIACLNTIFVGLIAGIYAGEVPRIQYQLDDESHWVIFGNMLLFAGLGISTLIAWPLPLLHGRRPYILVAFGIMLPLQIPQAMVVQYAHGSGLLYKIGLLLPREIVAPDDVRRQGGGIGAWLGLWTFCFGSSLSIGFFAGACIISKLNPSWGFWISIMLLSFFLLVNMIAPETRKAEHRRSLFQFFEDKEARRVKHRIARGEVKLHISNDGPKYWFEEVWAGIILTKRMVFQPGFFVLMLYLGWIQAQLTLVILLLGALLSRDYEWASHWVGLAALSVPVGAALAMPLTNASTFSRARVKPPRTDSMTFQEPRVTWTSHLLRRTIFTLLLPFAGLGFCLCSPGPPLHWSAAVIFAGLVGFLADLGTAECVGLIMESFDTCDLQPGVNTRHRVQSMSAQTRRRRTNYSSFPRVCAGWFAAQSFGFFLAAGATVAAGRITDNFGAQTSISIVAAILLCVTVLLLIVLWRWKDVQVIPSFTSSTRGESKEFGDLGQADPEWKPVVIGHPSGKMRRMNLLEMGAWSRWTEIRKLNKLVKE</sequence>
<proteinExistence type="predicted"/>
<evidence type="ECO:0000256" key="2">
    <source>
        <dbReference type="ARBA" id="ARBA00022692"/>
    </source>
</evidence>
<feature type="compositionally biased region" description="Basic and acidic residues" evidence="5">
    <location>
        <begin position="79"/>
        <end position="90"/>
    </location>
</feature>
<feature type="transmembrane region" description="Helical" evidence="6">
    <location>
        <begin position="911"/>
        <end position="933"/>
    </location>
</feature>
<evidence type="ECO:0000313" key="8">
    <source>
        <dbReference type="Proteomes" id="UP000825890"/>
    </source>
</evidence>
<dbReference type="InterPro" id="IPR036259">
    <property type="entry name" value="MFS_trans_sf"/>
</dbReference>
<dbReference type="Proteomes" id="UP000825890">
    <property type="component" value="Unassembled WGS sequence"/>
</dbReference>
<keyword evidence="3 6" id="KW-1133">Transmembrane helix</keyword>
<dbReference type="GO" id="GO:0005886">
    <property type="term" value="C:plasma membrane"/>
    <property type="evidence" value="ECO:0007669"/>
    <property type="project" value="TreeGrafter"/>
</dbReference>
<feature type="region of interest" description="Disordered" evidence="5">
    <location>
        <begin position="350"/>
        <end position="437"/>
    </location>
</feature>
<feature type="transmembrane region" description="Helical" evidence="6">
    <location>
        <begin position="1091"/>
        <end position="1111"/>
    </location>
</feature>
<dbReference type="GeneID" id="68291601"/>
<reference evidence="7 8" key="1">
    <citation type="submission" date="2021-01" db="EMBL/GenBank/DDBJ databases">
        <title>Cercospora kikuchii MAFF 305040 whole genome shotgun sequence.</title>
        <authorList>
            <person name="Kashiwa T."/>
            <person name="Suzuki T."/>
        </authorList>
    </citation>
    <scope>NUCLEOTIDE SEQUENCE [LARGE SCALE GENOMIC DNA]</scope>
    <source>
        <strain evidence="7 8">MAFF 305040</strain>
    </source>
</reference>
<protein>
    <submittedName>
        <fullName evidence="7">Uncharacterized protein</fullName>
    </submittedName>
</protein>
<feature type="region of interest" description="Disordered" evidence="5">
    <location>
        <begin position="1"/>
        <end position="20"/>
    </location>
</feature>
<feature type="region of interest" description="Disordered" evidence="5">
    <location>
        <begin position="287"/>
        <end position="318"/>
    </location>
</feature>
<evidence type="ECO:0000256" key="4">
    <source>
        <dbReference type="ARBA" id="ARBA00023136"/>
    </source>
</evidence>
<feature type="compositionally biased region" description="Basic residues" evidence="5">
    <location>
        <begin position="514"/>
        <end position="523"/>
    </location>
</feature>
<dbReference type="OrthoDB" id="10250282at2759"/>
<evidence type="ECO:0000313" key="7">
    <source>
        <dbReference type="EMBL" id="GIZ42770.1"/>
    </source>
</evidence>
<comment type="caution">
    <text evidence="7">The sequence shown here is derived from an EMBL/GenBank/DDBJ whole genome shotgun (WGS) entry which is preliminary data.</text>
</comment>
<feature type="transmembrane region" description="Helical" evidence="6">
    <location>
        <begin position="644"/>
        <end position="665"/>
    </location>
</feature>
<feature type="transmembrane region" description="Helical" evidence="6">
    <location>
        <begin position="995"/>
        <end position="1018"/>
    </location>
</feature>
<dbReference type="RefSeq" id="XP_044657257.1">
    <property type="nucleotide sequence ID" value="XM_044801322.1"/>
</dbReference>
<evidence type="ECO:0000256" key="3">
    <source>
        <dbReference type="ARBA" id="ARBA00022989"/>
    </source>
</evidence>
<dbReference type="GO" id="GO:0022857">
    <property type="term" value="F:transmembrane transporter activity"/>
    <property type="evidence" value="ECO:0007669"/>
    <property type="project" value="TreeGrafter"/>
</dbReference>
<dbReference type="EMBL" id="BOLY01000003">
    <property type="protein sequence ID" value="GIZ42770.1"/>
    <property type="molecule type" value="Genomic_DNA"/>
</dbReference>
<feature type="transmembrane region" description="Helical" evidence="6">
    <location>
        <begin position="970"/>
        <end position="989"/>
    </location>
</feature>
<feature type="region of interest" description="Disordered" evidence="5">
    <location>
        <begin position="509"/>
        <end position="538"/>
    </location>
</feature>
<keyword evidence="4 6" id="KW-0472">Membrane</keyword>
<dbReference type="Gene3D" id="1.20.1250.20">
    <property type="entry name" value="MFS general substrate transporter like domains"/>
    <property type="match status" value="1"/>
</dbReference>
<comment type="subcellular location">
    <subcellularLocation>
        <location evidence="1">Membrane</location>
        <topology evidence="1">Multi-pass membrane protein</topology>
    </subcellularLocation>
</comment>